<evidence type="ECO:0000256" key="1">
    <source>
        <dbReference type="SAM" id="MobiDB-lite"/>
    </source>
</evidence>
<reference evidence="3" key="4">
    <citation type="submission" date="2015-06" db="UniProtKB">
        <authorList>
            <consortium name="EnsemblFungi"/>
        </authorList>
    </citation>
    <scope>IDENTIFICATION</scope>
</reference>
<gene>
    <name evidence="2" type="ORF">MVLG_06921</name>
</gene>
<evidence type="ECO:0000313" key="4">
    <source>
        <dbReference type="Proteomes" id="UP000017200"/>
    </source>
</evidence>
<dbReference type="STRING" id="683840.U5HIS3"/>
<keyword evidence="4" id="KW-1185">Reference proteome</keyword>
<evidence type="ECO:0000313" key="3">
    <source>
        <dbReference type="EnsemblFungi" id="MVLG_06921T0"/>
    </source>
</evidence>
<dbReference type="Proteomes" id="UP000017200">
    <property type="component" value="Unassembled WGS sequence"/>
</dbReference>
<dbReference type="InParanoid" id="U5HIS3"/>
<feature type="region of interest" description="Disordered" evidence="1">
    <location>
        <begin position="144"/>
        <end position="174"/>
    </location>
</feature>
<reference evidence="2 4" key="3">
    <citation type="journal article" date="2015" name="BMC Genomics">
        <title>Sex and parasites: genomic and transcriptomic analysis of Microbotryum lychnidis-dioicae, the biotrophic and plant-castrating anther smut fungus.</title>
        <authorList>
            <person name="Perlin M.H."/>
            <person name="Amselem J."/>
            <person name="Fontanillas E."/>
            <person name="Toh S.S."/>
            <person name="Chen Z."/>
            <person name="Goldberg J."/>
            <person name="Duplessis S."/>
            <person name="Henrissat B."/>
            <person name="Young S."/>
            <person name="Zeng Q."/>
            <person name="Aguileta G."/>
            <person name="Petit E."/>
            <person name="Badouin H."/>
            <person name="Andrews J."/>
            <person name="Razeeq D."/>
            <person name="Gabaldon T."/>
            <person name="Quesneville H."/>
            <person name="Giraud T."/>
            <person name="Hood M.E."/>
            <person name="Schultz D.J."/>
            <person name="Cuomo C.A."/>
        </authorList>
    </citation>
    <scope>NUCLEOTIDE SEQUENCE [LARGE SCALE GENOMIC DNA]</scope>
    <source>
        <strain evidence="2">P1A1 Lamole</strain>
        <strain evidence="4">p1A1 Lamole</strain>
    </source>
</reference>
<dbReference type="EMBL" id="AEIJ01000934">
    <property type="status" value="NOT_ANNOTATED_CDS"/>
    <property type="molecule type" value="Genomic_DNA"/>
</dbReference>
<reference evidence="2" key="2">
    <citation type="submission" date="2010-11" db="EMBL/GenBank/DDBJ databases">
        <authorList>
            <consortium name="The Broad Institute Genome Sequencing Platform"/>
            <person name="Earl A."/>
            <person name="Ward D."/>
            <person name="Feldgarden M."/>
            <person name="Gevers D."/>
            <person name="Butler R."/>
            <person name="Young S.K."/>
            <person name="Zeng Q."/>
            <person name="Gargeya S."/>
            <person name="Fitzgerald M."/>
            <person name="Haas B."/>
            <person name="Abouelleil A."/>
            <person name="Alvarado L."/>
            <person name="Arachchi H.M."/>
            <person name="Berlin A."/>
            <person name="Brown A."/>
            <person name="Chapman S.B."/>
            <person name="Chen Z."/>
            <person name="Dunbar C."/>
            <person name="Freedman E."/>
            <person name="Gearin G."/>
            <person name="Gellesch M."/>
            <person name="Goldberg J."/>
            <person name="Griggs A."/>
            <person name="Gujja S."/>
            <person name="Heilman E."/>
            <person name="Heiman D."/>
            <person name="Howarth C."/>
            <person name="Larson L."/>
            <person name="Lui A."/>
            <person name="MacDonald P.J.P."/>
            <person name="Mehta T."/>
            <person name="Montmayeur A."/>
            <person name="Murphy C."/>
            <person name="Neiman D."/>
            <person name="Pearson M."/>
            <person name="Priest M."/>
            <person name="Roberts A."/>
            <person name="Saif S."/>
            <person name="Shea T."/>
            <person name="Shenoy N."/>
            <person name="Sisk P."/>
            <person name="Stolte C."/>
            <person name="Sykes S."/>
            <person name="White J."/>
            <person name="Yandava C."/>
            <person name="Wortman J."/>
            <person name="Nusbaum C."/>
            <person name="Birren B."/>
        </authorList>
    </citation>
    <scope>NUCLEOTIDE SEQUENCE</scope>
    <source>
        <strain evidence="2">P1A1 Lamole</strain>
    </source>
</reference>
<evidence type="ECO:0000313" key="2">
    <source>
        <dbReference type="EMBL" id="KDE02524.1"/>
    </source>
</evidence>
<dbReference type="EnsemblFungi" id="MVLG_06921T0">
    <property type="protein sequence ID" value="MVLG_06921T0"/>
    <property type="gene ID" value="MVLG_06921"/>
</dbReference>
<accession>U5HIS3</accession>
<reference evidence="4" key="1">
    <citation type="submission" date="2010-11" db="EMBL/GenBank/DDBJ databases">
        <title>The genome sequence of Microbotryum violaceum strain p1A1 Lamole.</title>
        <authorList>
            <person name="Cuomo C."/>
            <person name="Perlin M."/>
            <person name="Young S.K."/>
            <person name="Zeng Q."/>
            <person name="Gargeya S."/>
            <person name="Alvarado L."/>
            <person name="Berlin A."/>
            <person name="Chapman S.B."/>
            <person name="Chen Z."/>
            <person name="Freedman E."/>
            <person name="Gellesch M."/>
            <person name="Goldberg J."/>
            <person name="Griggs A."/>
            <person name="Gujja S."/>
            <person name="Heilman E."/>
            <person name="Heiman D."/>
            <person name="Howarth C."/>
            <person name="Mehta T."/>
            <person name="Neiman D."/>
            <person name="Pearson M."/>
            <person name="Roberts A."/>
            <person name="Saif S."/>
            <person name="Shea T."/>
            <person name="Shenoy N."/>
            <person name="Sisk P."/>
            <person name="Stolte C."/>
            <person name="Sykes S."/>
            <person name="White J."/>
            <person name="Yandava C."/>
            <person name="Haas B."/>
            <person name="Nusbaum C."/>
            <person name="Birren B."/>
        </authorList>
    </citation>
    <scope>NUCLEOTIDE SEQUENCE [LARGE SCALE GENOMIC DNA]</scope>
    <source>
        <strain evidence="4">p1A1 Lamole</strain>
    </source>
</reference>
<sequence length="204" mass="23010">MDVIEVMKIMCGAYVDVRDIVHPQEAELFDSYTDKNGIKFTGIQARAQRKAHKVKTPVTNFPEYLRALKEIQAVENEVFGTWAGADWSHYLKFLDDMHAGVHSGMKGSKLPIAFDEHFRTLRSEPSATGPLSSRSLQRQPLSLRKHHYQGSDPCEPIVNPTRARGADVSQAPPAKRFWPVKEEIDALEDRLYLHAFQQRAGAPG</sequence>
<organism evidence="2">
    <name type="scientific">Microbotryum lychnidis-dioicae (strain p1A1 Lamole / MvSl-1064)</name>
    <name type="common">Anther smut fungus</name>
    <dbReference type="NCBI Taxonomy" id="683840"/>
    <lineage>
        <taxon>Eukaryota</taxon>
        <taxon>Fungi</taxon>
        <taxon>Dikarya</taxon>
        <taxon>Basidiomycota</taxon>
        <taxon>Pucciniomycotina</taxon>
        <taxon>Microbotryomycetes</taxon>
        <taxon>Microbotryales</taxon>
        <taxon>Microbotryaceae</taxon>
        <taxon>Microbotryum</taxon>
    </lineage>
</organism>
<dbReference type="HOGENOM" id="CLU_1344131_0_0_1"/>
<name>U5HIS3_USTV1</name>
<proteinExistence type="predicted"/>
<dbReference type="EMBL" id="GL541809">
    <property type="protein sequence ID" value="KDE02524.1"/>
    <property type="molecule type" value="Genomic_DNA"/>
</dbReference>
<dbReference type="AlphaFoldDB" id="U5HIS3"/>
<protein>
    <submittedName>
        <fullName evidence="2 3">Uncharacterized protein</fullName>
    </submittedName>
</protein>